<dbReference type="PROSITE" id="PS50994">
    <property type="entry name" value="INTEGRASE"/>
    <property type="match status" value="1"/>
</dbReference>
<evidence type="ECO:0000313" key="3">
    <source>
        <dbReference type="EMBL" id="GJT17644.1"/>
    </source>
</evidence>
<dbReference type="PANTHER" id="PTHR42648">
    <property type="entry name" value="TRANSPOSASE, PUTATIVE-RELATED"/>
    <property type="match status" value="1"/>
</dbReference>
<name>A0ABQ5BTP9_9ASTR</name>
<dbReference type="Gene3D" id="3.30.420.10">
    <property type="entry name" value="Ribonuclease H-like superfamily/Ribonuclease H"/>
    <property type="match status" value="1"/>
</dbReference>
<reference evidence="3" key="2">
    <citation type="submission" date="2022-01" db="EMBL/GenBank/DDBJ databases">
        <authorList>
            <person name="Yamashiro T."/>
            <person name="Shiraishi A."/>
            <person name="Satake H."/>
            <person name="Nakayama K."/>
        </authorList>
    </citation>
    <scope>NUCLEOTIDE SEQUENCE</scope>
</reference>
<dbReference type="InterPro" id="IPR001584">
    <property type="entry name" value="Integrase_cat-core"/>
</dbReference>
<dbReference type="InterPro" id="IPR036397">
    <property type="entry name" value="RNaseH_sf"/>
</dbReference>
<dbReference type="Proteomes" id="UP001151760">
    <property type="component" value="Unassembled WGS sequence"/>
</dbReference>
<dbReference type="SUPFAM" id="SSF53098">
    <property type="entry name" value="Ribonuclease H-like"/>
    <property type="match status" value="1"/>
</dbReference>
<dbReference type="PANTHER" id="PTHR42648:SF18">
    <property type="entry name" value="RETROTRANSPOSON, UNCLASSIFIED-LIKE PROTEIN"/>
    <property type="match status" value="1"/>
</dbReference>
<proteinExistence type="predicted"/>
<feature type="domain" description="Integrase catalytic" evidence="2">
    <location>
        <begin position="1"/>
        <end position="85"/>
    </location>
</feature>
<evidence type="ECO:0000313" key="4">
    <source>
        <dbReference type="Proteomes" id="UP001151760"/>
    </source>
</evidence>
<feature type="compositionally biased region" description="Polar residues" evidence="1">
    <location>
        <begin position="117"/>
        <end position="134"/>
    </location>
</feature>
<reference evidence="3" key="1">
    <citation type="journal article" date="2022" name="Int. J. Mol. Sci.">
        <title>Draft Genome of Tanacetum Coccineum: Genomic Comparison of Closely Related Tanacetum-Family Plants.</title>
        <authorList>
            <person name="Yamashiro T."/>
            <person name="Shiraishi A."/>
            <person name="Nakayama K."/>
            <person name="Satake H."/>
        </authorList>
    </citation>
    <scope>NUCLEOTIDE SEQUENCE</scope>
</reference>
<comment type="caution">
    <text evidence="3">The sequence shown here is derived from an EMBL/GenBank/DDBJ whole genome shotgun (WGS) entry which is preliminary data.</text>
</comment>
<gene>
    <name evidence="3" type="ORF">Tco_0876350</name>
</gene>
<dbReference type="InterPro" id="IPR039537">
    <property type="entry name" value="Retrotran_Ty1/copia-like"/>
</dbReference>
<keyword evidence="4" id="KW-1185">Reference proteome</keyword>
<sequence length="219" mass="24613">MTLQTYFEEESITHQTSIAQTTEHNGIVERQNRALVEVARTILSASNLLLFLWAKAIATACYTQNRSLIIPRHEKTPYHIINNRKPNMKYLHIFGCICYIVRDGENLVKMKEKGEASPSTSTPVAADSTQLNVHTTPGSTTPTPTVNAGGNNNQTVGARFDKDEFINPFGIPISEAAETSSRNVDPSNMHTFYQRYPSKYHWTKDHPLEQVLKNPTKPV</sequence>
<evidence type="ECO:0000259" key="2">
    <source>
        <dbReference type="PROSITE" id="PS50994"/>
    </source>
</evidence>
<feature type="region of interest" description="Disordered" evidence="1">
    <location>
        <begin position="112"/>
        <end position="152"/>
    </location>
</feature>
<accession>A0ABQ5BTP9</accession>
<organism evidence="3 4">
    <name type="scientific">Tanacetum coccineum</name>
    <dbReference type="NCBI Taxonomy" id="301880"/>
    <lineage>
        <taxon>Eukaryota</taxon>
        <taxon>Viridiplantae</taxon>
        <taxon>Streptophyta</taxon>
        <taxon>Embryophyta</taxon>
        <taxon>Tracheophyta</taxon>
        <taxon>Spermatophyta</taxon>
        <taxon>Magnoliopsida</taxon>
        <taxon>eudicotyledons</taxon>
        <taxon>Gunneridae</taxon>
        <taxon>Pentapetalae</taxon>
        <taxon>asterids</taxon>
        <taxon>campanulids</taxon>
        <taxon>Asterales</taxon>
        <taxon>Asteraceae</taxon>
        <taxon>Asteroideae</taxon>
        <taxon>Anthemideae</taxon>
        <taxon>Anthemidinae</taxon>
        <taxon>Tanacetum</taxon>
    </lineage>
</organism>
<dbReference type="InterPro" id="IPR012337">
    <property type="entry name" value="RNaseH-like_sf"/>
</dbReference>
<protein>
    <submittedName>
        <fullName evidence="3">Retrovirus-related pol polyprotein from transposon TNT 1-94</fullName>
    </submittedName>
</protein>
<dbReference type="EMBL" id="BQNB010013575">
    <property type="protein sequence ID" value="GJT17644.1"/>
    <property type="molecule type" value="Genomic_DNA"/>
</dbReference>
<evidence type="ECO:0000256" key="1">
    <source>
        <dbReference type="SAM" id="MobiDB-lite"/>
    </source>
</evidence>
<feature type="compositionally biased region" description="Low complexity" evidence="1">
    <location>
        <begin position="135"/>
        <end position="145"/>
    </location>
</feature>